<dbReference type="EMBL" id="FOCV01000005">
    <property type="protein sequence ID" value="SEN55125.1"/>
    <property type="molecule type" value="Genomic_DNA"/>
</dbReference>
<keyword evidence="1" id="KW-0472">Membrane</keyword>
<keyword evidence="4" id="KW-0378">Hydrolase</keyword>
<keyword evidence="4" id="KW-0540">Nuclease</keyword>
<protein>
    <submittedName>
        <fullName evidence="4">Uncharacterized conserved protein YafD, endonuclease/exonuclease/phosphatase (EEP) superfamily</fullName>
    </submittedName>
</protein>
<sequence>MKDTLYCIGSVLLSLLLALVSLRYITHVWLLAFVYSFQIHFALVAIAGCLVLLLLRRHWYAYVLLSVAAILLGHGMIMLREFETPPARAETPPLFRLMSFNIEHENVSNAARIADFIIASNADVVNILEAAPLRPHIARLSGTYPYHIGCGAETNECDTLVLSKRPFVDKKVTSLGELWRNRLTRSAIDFDGTKVNFLAAHLAKPYFDDFQTDELVDLRSAAGAIDGPLVLAGDFNSAIVDPHIQRLMRRAGFHSVFPEPATWPIRAGRLGIGIDHVLARPPLRLKSVERIEDNMGSNHFGLMAEFAVDG</sequence>
<dbReference type="RefSeq" id="WP_072373059.1">
    <property type="nucleotide sequence ID" value="NZ_FNXB01000007.1"/>
</dbReference>
<dbReference type="OrthoDB" id="3808618at2"/>
<feature type="transmembrane region" description="Helical" evidence="1">
    <location>
        <begin position="33"/>
        <end position="55"/>
    </location>
</feature>
<evidence type="ECO:0000259" key="2">
    <source>
        <dbReference type="Pfam" id="PF03372"/>
    </source>
</evidence>
<keyword evidence="1" id="KW-0812">Transmembrane</keyword>
<evidence type="ECO:0000313" key="3">
    <source>
        <dbReference type="EMBL" id="SEH66165.1"/>
    </source>
</evidence>
<keyword evidence="4" id="KW-0255">Endonuclease</keyword>
<dbReference type="InterPro" id="IPR036691">
    <property type="entry name" value="Endo/exonu/phosph_ase_sf"/>
</dbReference>
<gene>
    <name evidence="3" type="ORF">RTCCBAU85039_1661</name>
    <name evidence="4" type="ORF">SAMN05216228_1005155</name>
</gene>
<evidence type="ECO:0000256" key="1">
    <source>
        <dbReference type="SAM" id="Phobius"/>
    </source>
</evidence>
<keyword evidence="6" id="KW-1185">Reference proteome</keyword>
<feature type="transmembrane region" description="Helical" evidence="1">
    <location>
        <begin position="62"/>
        <end position="79"/>
    </location>
</feature>
<evidence type="ECO:0000313" key="4">
    <source>
        <dbReference type="EMBL" id="SEN55125.1"/>
    </source>
</evidence>
<reference evidence="3" key="1">
    <citation type="submission" date="2016-10" db="EMBL/GenBank/DDBJ databases">
        <authorList>
            <person name="de Groot N.N."/>
        </authorList>
    </citation>
    <scope>NUCLEOTIDE SEQUENCE [LARGE SCALE GENOMIC DNA]</scope>
    <source>
        <strain evidence="3">CCBAU85039</strain>
    </source>
</reference>
<organism evidence="3 5">
    <name type="scientific">Rhizobium tibeticum</name>
    <dbReference type="NCBI Taxonomy" id="501024"/>
    <lineage>
        <taxon>Bacteria</taxon>
        <taxon>Pseudomonadati</taxon>
        <taxon>Pseudomonadota</taxon>
        <taxon>Alphaproteobacteria</taxon>
        <taxon>Hyphomicrobiales</taxon>
        <taxon>Rhizobiaceae</taxon>
        <taxon>Rhizobium/Agrobacterium group</taxon>
        <taxon>Rhizobium</taxon>
    </lineage>
</organism>
<evidence type="ECO:0000313" key="6">
    <source>
        <dbReference type="Proteomes" id="UP000198939"/>
    </source>
</evidence>
<dbReference type="GO" id="GO:0004519">
    <property type="term" value="F:endonuclease activity"/>
    <property type="evidence" value="ECO:0007669"/>
    <property type="project" value="UniProtKB-KW"/>
</dbReference>
<reference evidence="5" key="2">
    <citation type="submission" date="2016-10" db="EMBL/GenBank/DDBJ databases">
        <authorList>
            <person name="Wibberg D."/>
        </authorList>
    </citation>
    <scope>NUCLEOTIDE SEQUENCE [LARGE SCALE GENOMIC DNA]</scope>
</reference>
<name>A0A1H8HG92_9HYPH</name>
<dbReference type="Proteomes" id="UP000183063">
    <property type="component" value="Unassembled WGS sequence"/>
</dbReference>
<reference evidence="4 6" key="3">
    <citation type="submission" date="2016-10" db="EMBL/GenBank/DDBJ databases">
        <authorList>
            <person name="Varghese N."/>
            <person name="Submissions S."/>
        </authorList>
    </citation>
    <scope>NUCLEOTIDE SEQUENCE [LARGE SCALE GENOMIC DNA]</scope>
    <source>
        <strain evidence="4 6">CGMCC 1.7071</strain>
    </source>
</reference>
<dbReference type="Proteomes" id="UP000198939">
    <property type="component" value="Unassembled WGS sequence"/>
</dbReference>
<dbReference type="STRING" id="501024.RTCCBAU85039_1661"/>
<dbReference type="Gene3D" id="3.60.10.10">
    <property type="entry name" value="Endonuclease/exonuclease/phosphatase"/>
    <property type="match status" value="1"/>
</dbReference>
<dbReference type="SUPFAM" id="SSF56219">
    <property type="entry name" value="DNase I-like"/>
    <property type="match status" value="1"/>
</dbReference>
<proteinExistence type="predicted"/>
<dbReference type="InterPro" id="IPR005135">
    <property type="entry name" value="Endo/exonuclease/phosphatase"/>
</dbReference>
<dbReference type="Pfam" id="PF03372">
    <property type="entry name" value="Exo_endo_phos"/>
    <property type="match status" value="1"/>
</dbReference>
<accession>A0A1H8HG92</accession>
<feature type="domain" description="Endonuclease/exonuclease/phosphatase" evidence="2">
    <location>
        <begin position="98"/>
        <end position="299"/>
    </location>
</feature>
<dbReference type="AlphaFoldDB" id="A0A1H8HG92"/>
<evidence type="ECO:0000313" key="5">
    <source>
        <dbReference type="Proteomes" id="UP000183063"/>
    </source>
</evidence>
<keyword evidence="1" id="KW-1133">Transmembrane helix</keyword>
<dbReference type="EMBL" id="FNXB01000007">
    <property type="protein sequence ID" value="SEH66165.1"/>
    <property type="molecule type" value="Genomic_DNA"/>
</dbReference>